<dbReference type="GO" id="GO:0006986">
    <property type="term" value="P:response to unfolded protein"/>
    <property type="evidence" value="ECO:0007669"/>
    <property type="project" value="InterPro"/>
</dbReference>
<evidence type="ECO:0000256" key="1">
    <source>
        <dbReference type="SAM" id="Phobius"/>
    </source>
</evidence>
<gene>
    <name evidence="2" type="ORF">SNE40_008780</name>
</gene>
<dbReference type="InterPro" id="IPR008485">
    <property type="entry name" value="JAMP"/>
</dbReference>
<evidence type="ECO:0000313" key="2">
    <source>
        <dbReference type="EMBL" id="KAK6180793.1"/>
    </source>
</evidence>
<keyword evidence="1" id="KW-0812">Transmembrane</keyword>
<comment type="caution">
    <text evidence="2">The sequence shown here is derived from an EMBL/GenBank/DDBJ whole genome shotgun (WGS) entry which is preliminary data.</text>
</comment>
<keyword evidence="1" id="KW-0472">Membrane</keyword>
<organism evidence="2 3">
    <name type="scientific">Patella caerulea</name>
    <name type="common">Rayed Mediterranean limpet</name>
    <dbReference type="NCBI Taxonomy" id="87958"/>
    <lineage>
        <taxon>Eukaryota</taxon>
        <taxon>Metazoa</taxon>
        <taxon>Spiralia</taxon>
        <taxon>Lophotrochozoa</taxon>
        <taxon>Mollusca</taxon>
        <taxon>Gastropoda</taxon>
        <taxon>Patellogastropoda</taxon>
        <taxon>Patelloidea</taxon>
        <taxon>Patellidae</taxon>
        <taxon>Patella</taxon>
    </lineage>
</organism>
<keyword evidence="3" id="KW-1185">Reference proteome</keyword>
<dbReference type="AlphaFoldDB" id="A0AAN8PR56"/>
<feature type="transmembrane region" description="Helical" evidence="1">
    <location>
        <begin position="252"/>
        <end position="272"/>
    </location>
</feature>
<evidence type="ECO:0000313" key="3">
    <source>
        <dbReference type="Proteomes" id="UP001347796"/>
    </source>
</evidence>
<evidence type="ECO:0008006" key="4">
    <source>
        <dbReference type="Google" id="ProtNLM"/>
    </source>
</evidence>
<feature type="transmembrane region" description="Helical" evidence="1">
    <location>
        <begin position="194"/>
        <end position="216"/>
    </location>
</feature>
<feature type="transmembrane region" description="Helical" evidence="1">
    <location>
        <begin position="129"/>
        <end position="149"/>
    </location>
</feature>
<feature type="transmembrane region" description="Helical" evidence="1">
    <location>
        <begin position="316"/>
        <end position="336"/>
    </location>
</feature>
<dbReference type="PANTHER" id="PTHR12740:SF4">
    <property type="entry name" value="JNK1_MAPK8-ASSOCIATED MEMBRANE PROTEIN"/>
    <property type="match status" value="1"/>
</dbReference>
<dbReference type="GO" id="GO:0031625">
    <property type="term" value="F:ubiquitin protein ligase binding"/>
    <property type="evidence" value="ECO:0007669"/>
    <property type="project" value="TreeGrafter"/>
</dbReference>
<name>A0AAN8PR56_PATCE</name>
<dbReference type="EMBL" id="JAZGQO010000007">
    <property type="protein sequence ID" value="KAK6180793.1"/>
    <property type="molecule type" value="Genomic_DNA"/>
</dbReference>
<sequence length="347" mass="38508">MGTSRSTCEIFVCGIVCLLTFCVTEISPSTDTEKPAVTGSKNVNRNSDLTIMKLGSAKRCPGLYCGYVGNGECGACPRGYQPNSQSECIECNSTPSFYDCLYLGFMALLSLALNWFFIDYKTRGKRSVVVLHVSALIESVLAALLTLILSDPIGPLTIRSCQANYLSDWYTLFYNPSPNYTTTLHCTQEIVYPLYTMVMVYYAFSLVFLMAIRPIVSYKLVDGRGTKSIYAALYFLPILIVVHAVFAGLLYYAFPFIVVVVSVITSAIHLSCMDEQNMKSLFINSFTNGRNATILIGHWILHAYGVIAITKLEDPSFHATLIALVPFPAIFYILTVRFSNPDNLEKV</sequence>
<feature type="transmembrane region" description="Helical" evidence="1">
    <location>
        <begin position="96"/>
        <end position="117"/>
    </location>
</feature>
<dbReference type="PANTHER" id="PTHR12740">
    <property type="entry name" value="JNK1/MAPK8-ASSOCIATED MEMBRANE PROTEIN"/>
    <property type="match status" value="1"/>
</dbReference>
<dbReference type="GO" id="GO:0036503">
    <property type="term" value="P:ERAD pathway"/>
    <property type="evidence" value="ECO:0007669"/>
    <property type="project" value="TreeGrafter"/>
</dbReference>
<proteinExistence type="predicted"/>
<protein>
    <recommendedName>
        <fullName evidence="4">JNK1/MAPK8-associated membrane protein</fullName>
    </recommendedName>
</protein>
<dbReference type="Pfam" id="PF05571">
    <property type="entry name" value="JAMP"/>
    <property type="match status" value="1"/>
</dbReference>
<feature type="transmembrane region" description="Helical" evidence="1">
    <location>
        <begin position="228"/>
        <end position="246"/>
    </location>
</feature>
<keyword evidence="1" id="KW-1133">Transmembrane helix</keyword>
<dbReference type="Proteomes" id="UP001347796">
    <property type="component" value="Unassembled WGS sequence"/>
</dbReference>
<reference evidence="2 3" key="1">
    <citation type="submission" date="2024-01" db="EMBL/GenBank/DDBJ databases">
        <title>The genome of the rayed Mediterranean limpet Patella caerulea (Linnaeus, 1758).</title>
        <authorList>
            <person name="Anh-Thu Weber A."/>
            <person name="Halstead-Nussloch G."/>
        </authorList>
    </citation>
    <scope>NUCLEOTIDE SEQUENCE [LARGE SCALE GENOMIC DNA]</scope>
    <source>
        <strain evidence="2">AATW-2023a</strain>
        <tissue evidence="2">Whole specimen</tissue>
    </source>
</reference>
<dbReference type="GO" id="GO:0016020">
    <property type="term" value="C:membrane"/>
    <property type="evidence" value="ECO:0007669"/>
    <property type="project" value="InterPro"/>
</dbReference>
<accession>A0AAN8PR56</accession>